<accession>A0A9W9CVQ2</accession>
<evidence type="ECO:0008006" key="4">
    <source>
        <dbReference type="Google" id="ProtNLM"/>
    </source>
</evidence>
<comment type="caution">
    <text evidence="2">The sequence shown here is derived from an EMBL/GenBank/DDBJ whole genome shotgun (WGS) entry which is preliminary data.</text>
</comment>
<dbReference type="AlphaFoldDB" id="A0A9W9CVQ2"/>
<feature type="chain" id="PRO_5040906874" description="Cyanovirin-N domain-containing protein" evidence="1">
    <location>
        <begin position="23"/>
        <end position="145"/>
    </location>
</feature>
<keyword evidence="3" id="KW-1185">Reference proteome</keyword>
<evidence type="ECO:0000313" key="3">
    <source>
        <dbReference type="Proteomes" id="UP001140453"/>
    </source>
</evidence>
<sequence>MEIVMRFLFLSVVLLHWKLVSAQEFSGYAGNCVNVGYDAAAIVAVALNCGSKSASVPPVETRLSLDNCLSFVGGSLVGGQGGGYISKSNCSSCVGNTAYSYSCTCQGVKTPNIRLNDLIGVNSTDGNICCNAGSVEQPAVRCGTS</sequence>
<protein>
    <recommendedName>
        <fullName evidence="4">Cyanovirin-N domain-containing protein</fullName>
    </recommendedName>
</protein>
<dbReference type="Gene3D" id="2.30.60.10">
    <property type="entry name" value="Cyanovirin-N"/>
    <property type="match status" value="1"/>
</dbReference>
<feature type="signal peptide" evidence="1">
    <location>
        <begin position="1"/>
        <end position="22"/>
    </location>
</feature>
<dbReference type="SUPFAM" id="SSF51322">
    <property type="entry name" value="Cyanovirin-N"/>
    <property type="match status" value="1"/>
</dbReference>
<proteinExistence type="predicted"/>
<dbReference type="OrthoDB" id="5178170at2759"/>
<evidence type="ECO:0000313" key="2">
    <source>
        <dbReference type="EMBL" id="KAJ4390692.1"/>
    </source>
</evidence>
<name>A0A9W9CVQ2_9PEZI</name>
<evidence type="ECO:0000256" key="1">
    <source>
        <dbReference type="SAM" id="SignalP"/>
    </source>
</evidence>
<dbReference type="Proteomes" id="UP001140453">
    <property type="component" value="Unassembled WGS sequence"/>
</dbReference>
<organism evidence="2 3">
    <name type="scientific">Gnomoniopsis smithogilvyi</name>
    <dbReference type="NCBI Taxonomy" id="1191159"/>
    <lineage>
        <taxon>Eukaryota</taxon>
        <taxon>Fungi</taxon>
        <taxon>Dikarya</taxon>
        <taxon>Ascomycota</taxon>
        <taxon>Pezizomycotina</taxon>
        <taxon>Sordariomycetes</taxon>
        <taxon>Sordariomycetidae</taxon>
        <taxon>Diaporthales</taxon>
        <taxon>Gnomoniaceae</taxon>
        <taxon>Gnomoniopsis</taxon>
    </lineage>
</organism>
<dbReference type="InterPro" id="IPR036673">
    <property type="entry name" value="Cyanovirin-N_sf"/>
</dbReference>
<dbReference type="EMBL" id="JAPEVB010000003">
    <property type="protein sequence ID" value="KAJ4390692.1"/>
    <property type="molecule type" value="Genomic_DNA"/>
</dbReference>
<gene>
    <name evidence="2" type="ORF">N0V93_004290</name>
</gene>
<reference evidence="2" key="1">
    <citation type="submission" date="2022-10" db="EMBL/GenBank/DDBJ databases">
        <title>Tapping the CABI collections for fungal endophytes: first genome assemblies for Collariella, Neodidymelliopsis, Ascochyta clinopodiicola, Didymella pomorum, Didymosphaeria variabile, Neocosmospora piperis and Neocucurbitaria cava.</title>
        <authorList>
            <person name="Hill R."/>
        </authorList>
    </citation>
    <scope>NUCLEOTIDE SEQUENCE</scope>
    <source>
        <strain evidence="2">IMI 355082</strain>
    </source>
</reference>
<keyword evidence="1" id="KW-0732">Signal</keyword>